<dbReference type="Pfam" id="PF14255">
    <property type="entry name" value="Zn_ribbon_21"/>
    <property type="match status" value="1"/>
</dbReference>
<dbReference type="AlphaFoldDB" id="A0A4R2L771"/>
<sequence>MEVMEQVISCPYCGESQSALVDPENIGVSYVEDCQVCCQPMVLLPQDAGEGMVDLAVMREDE</sequence>
<evidence type="ECO:0000313" key="2">
    <source>
        <dbReference type="Proteomes" id="UP000294980"/>
    </source>
</evidence>
<keyword evidence="2" id="KW-1185">Reference proteome</keyword>
<accession>A0A4R2L771</accession>
<name>A0A4R2L771_9GAMM</name>
<gene>
    <name evidence="1" type="ORF">EV688_1107</name>
</gene>
<dbReference type="Proteomes" id="UP000294980">
    <property type="component" value="Unassembled WGS sequence"/>
</dbReference>
<evidence type="ECO:0000313" key="1">
    <source>
        <dbReference type="EMBL" id="TCO75055.1"/>
    </source>
</evidence>
<dbReference type="EMBL" id="SLWX01000010">
    <property type="protein sequence ID" value="TCO75055.1"/>
    <property type="molecule type" value="Genomic_DNA"/>
</dbReference>
<dbReference type="InterPro" id="IPR025990">
    <property type="entry name" value="zinc_ribbon_bacterial"/>
</dbReference>
<organism evidence="1 2">
    <name type="scientific">Chromatocurvus halotolerans</name>
    <dbReference type="NCBI Taxonomy" id="1132028"/>
    <lineage>
        <taxon>Bacteria</taxon>
        <taxon>Pseudomonadati</taxon>
        <taxon>Pseudomonadota</taxon>
        <taxon>Gammaproteobacteria</taxon>
        <taxon>Cellvibrionales</taxon>
        <taxon>Halieaceae</taxon>
        <taxon>Chromatocurvus</taxon>
    </lineage>
</organism>
<dbReference type="OrthoDB" id="9814566at2"/>
<comment type="caution">
    <text evidence="1">The sequence shown here is derived from an EMBL/GenBank/DDBJ whole genome shotgun (WGS) entry which is preliminary data.</text>
</comment>
<reference evidence="1 2" key="1">
    <citation type="submission" date="2019-03" db="EMBL/GenBank/DDBJ databases">
        <title>Genomic Encyclopedia of Type Strains, Phase IV (KMG-IV): sequencing the most valuable type-strain genomes for metagenomic binning, comparative biology and taxonomic classification.</title>
        <authorList>
            <person name="Goeker M."/>
        </authorList>
    </citation>
    <scope>NUCLEOTIDE SEQUENCE [LARGE SCALE GENOMIC DNA]</scope>
    <source>
        <strain evidence="1 2">DSM 23344</strain>
    </source>
</reference>
<protein>
    <submittedName>
        <fullName evidence="1">Cysteine-rich CPXCG protein</fullName>
    </submittedName>
</protein>
<proteinExistence type="predicted"/>